<dbReference type="GO" id="GO:0004176">
    <property type="term" value="F:ATP-dependent peptidase activity"/>
    <property type="evidence" value="ECO:0007669"/>
    <property type="project" value="InterPro"/>
</dbReference>
<keyword evidence="2" id="KW-0963">Cytoplasm</keyword>
<dbReference type="PANTHER" id="PTHR10381:SF70">
    <property type="entry name" value="ATP-DEPENDENT CLP PROTEASE PROTEOLYTIC SUBUNIT"/>
    <property type="match status" value="1"/>
</dbReference>
<dbReference type="PANTHER" id="PTHR10381">
    <property type="entry name" value="ATP-DEPENDENT CLP PROTEASE PROTEOLYTIC SUBUNIT"/>
    <property type="match status" value="1"/>
</dbReference>
<proteinExistence type="inferred from homology"/>
<organism evidence="4">
    <name type="scientific">marine sediment metagenome</name>
    <dbReference type="NCBI Taxonomy" id="412755"/>
    <lineage>
        <taxon>unclassified sequences</taxon>
        <taxon>metagenomes</taxon>
        <taxon>ecological metagenomes</taxon>
    </lineage>
</organism>
<dbReference type="Pfam" id="PF00574">
    <property type="entry name" value="CLP_protease"/>
    <property type="match status" value="1"/>
</dbReference>
<dbReference type="GO" id="GO:0009368">
    <property type="term" value="C:endopeptidase Clp complex"/>
    <property type="evidence" value="ECO:0007669"/>
    <property type="project" value="TreeGrafter"/>
</dbReference>
<name>A0A0F9QWG0_9ZZZZ</name>
<accession>A0A0F9QWG0</accession>
<dbReference type="GO" id="GO:0004252">
    <property type="term" value="F:serine-type endopeptidase activity"/>
    <property type="evidence" value="ECO:0007669"/>
    <property type="project" value="InterPro"/>
</dbReference>
<dbReference type="AlphaFoldDB" id="A0A0F9QWG0"/>
<dbReference type="InterPro" id="IPR001907">
    <property type="entry name" value="ClpP"/>
</dbReference>
<dbReference type="InterPro" id="IPR029045">
    <property type="entry name" value="ClpP/crotonase-like_dom_sf"/>
</dbReference>
<dbReference type="Gene3D" id="3.90.226.10">
    <property type="entry name" value="2-enoyl-CoA Hydratase, Chain A, domain 1"/>
    <property type="match status" value="1"/>
</dbReference>
<dbReference type="GO" id="GO:0006515">
    <property type="term" value="P:protein quality control for misfolded or incompletely synthesized proteins"/>
    <property type="evidence" value="ECO:0007669"/>
    <property type="project" value="TreeGrafter"/>
</dbReference>
<evidence type="ECO:0000256" key="2">
    <source>
        <dbReference type="ARBA" id="ARBA00022490"/>
    </source>
</evidence>
<gene>
    <name evidence="4" type="ORF">LCGC14_1045980</name>
</gene>
<protein>
    <recommendedName>
        <fullName evidence="5">ATP-dependent Clp protease proteolytic subunit</fullName>
    </recommendedName>
</protein>
<comment type="caution">
    <text evidence="4">The sequence shown here is derived from an EMBL/GenBank/DDBJ whole genome shotgun (WGS) entry which is preliminary data.</text>
</comment>
<evidence type="ECO:0000256" key="1">
    <source>
        <dbReference type="ARBA" id="ARBA00007039"/>
    </source>
</evidence>
<dbReference type="PRINTS" id="PR00127">
    <property type="entry name" value="CLPPROTEASEP"/>
</dbReference>
<dbReference type="SUPFAM" id="SSF52096">
    <property type="entry name" value="ClpP/crotonase"/>
    <property type="match status" value="1"/>
</dbReference>
<dbReference type="EMBL" id="LAZR01004341">
    <property type="protein sequence ID" value="KKN09513.1"/>
    <property type="molecule type" value="Genomic_DNA"/>
</dbReference>
<dbReference type="InterPro" id="IPR023562">
    <property type="entry name" value="ClpP/TepA"/>
</dbReference>
<sequence>MPRYNKEEIDRYFDYGIFVKARILSLESLSCDNGEGESGTDYQMFSNFIKGLTFLARLSEDPITIQMNNLGGDWFHGMAIYDAIRACRCQITIIAYGYCCSMGSVIFQAADIRIIAPDCILLIHDGSEGFIGATKSFESWADYSKVTRKRMYEIYLARIKTKKPKSKWTLEKVEKLCAHDKIYSATQAVDIGLADCCLELFETNHKREG</sequence>
<evidence type="ECO:0000313" key="4">
    <source>
        <dbReference type="EMBL" id="KKN09513.1"/>
    </source>
</evidence>
<keyword evidence="3" id="KW-0378">Hydrolase</keyword>
<evidence type="ECO:0008006" key="5">
    <source>
        <dbReference type="Google" id="ProtNLM"/>
    </source>
</evidence>
<reference evidence="4" key="1">
    <citation type="journal article" date="2015" name="Nature">
        <title>Complex archaea that bridge the gap between prokaryotes and eukaryotes.</title>
        <authorList>
            <person name="Spang A."/>
            <person name="Saw J.H."/>
            <person name="Jorgensen S.L."/>
            <person name="Zaremba-Niedzwiedzka K."/>
            <person name="Martijn J."/>
            <person name="Lind A.E."/>
            <person name="van Eijk R."/>
            <person name="Schleper C."/>
            <person name="Guy L."/>
            <person name="Ettema T.J."/>
        </authorList>
    </citation>
    <scope>NUCLEOTIDE SEQUENCE</scope>
</reference>
<evidence type="ECO:0000256" key="3">
    <source>
        <dbReference type="ARBA" id="ARBA00022801"/>
    </source>
</evidence>
<comment type="similarity">
    <text evidence="1">Belongs to the peptidase S14 family.</text>
</comment>
<dbReference type="GO" id="GO:0051117">
    <property type="term" value="F:ATPase binding"/>
    <property type="evidence" value="ECO:0007669"/>
    <property type="project" value="TreeGrafter"/>
</dbReference>